<keyword evidence="3 6" id="KW-0812">Transmembrane</keyword>
<dbReference type="InterPro" id="IPR008457">
    <property type="entry name" value="Cu-R_CopD_dom"/>
</dbReference>
<dbReference type="RefSeq" id="WP_066194402.1">
    <property type="nucleotide sequence ID" value="NZ_JARSFA010000052.1"/>
</dbReference>
<evidence type="ECO:0000313" key="8">
    <source>
        <dbReference type="EMBL" id="PKG26531.1"/>
    </source>
</evidence>
<dbReference type="EMBL" id="PISD01000065">
    <property type="protein sequence ID" value="PKG26531.1"/>
    <property type="molecule type" value="Genomic_DNA"/>
</dbReference>
<keyword evidence="9" id="KW-1185">Reference proteome</keyword>
<protein>
    <submittedName>
        <fullName evidence="8">Copper resistance protein CopD</fullName>
    </submittedName>
</protein>
<comment type="subcellular location">
    <subcellularLocation>
        <location evidence="1">Cell membrane</location>
        <topology evidence="1">Multi-pass membrane protein</topology>
    </subcellularLocation>
</comment>
<evidence type="ECO:0000259" key="7">
    <source>
        <dbReference type="Pfam" id="PF05425"/>
    </source>
</evidence>
<sequence>MLIAGIFSEATLYLCFSILLGSFLLYLIPTSLRPKINVSKGILMGVTTGVAFLSFVPVLTLILHLYEDIGFTRTVQSVLFTFEVGQAWIFIYLFSTLLFIFIVWFDYKNNRLYALIGALSSFILILAIGWSSHASSLEPLKGFITHTTHFTAVSVWVGILFVVSWFSRDYSNWLAFLRWYTPVAVLCFIVTIFTGLFLMMFVVDIKEYPSSWMLSYGQSLLLKHLLIIPLLLIAAINSWFIRKKLRANDKFNPKPWTRVESILILLIFSATAALGQQAPPHDIVTTLKSVGASKLFTTLYQGHYYPEMAIQFGINLTSISLLLFALLFLVLLVYSFVKKAPAAISFIMGILFVFSAYLSLMLSVL</sequence>
<comment type="caution">
    <text evidence="8">The sequence shown here is derived from an EMBL/GenBank/DDBJ whole genome shotgun (WGS) entry which is preliminary data.</text>
</comment>
<feature type="transmembrane region" description="Helical" evidence="6">
    <location>
        <begin position="262"/>
        <end position="279"/>
    </location>
</feature>
<evidence type="ECO:0000256" key="4">
    <source>
        <dbReference type="ARBA" id="ARBA00022989"/>
    </source>
</evidence>
<dbReference type="InterPro" id="IPR032694">
    <property type="entry name" value="CopC/D"/>
</dbReference>
<name>A0A2N0ZAK0_9BACI</name>
<feature type="transmembrane region" description="Helical" evidence="6">
    <location>
        <begin position="6"/>
        <end position="29"/>
    </location>
</feature>
<accession>A0A2N0ZAK0</accession>
<keyword evidence="5 6" id="KW-0472">Membrane</keyword>
<dbReference type="GO" id="GO:0005886">
    <property type="term" value="C:plasma membrane"/>
    <property type="evidence" value="ECO:0007669"/>
    <property type="project" value="UniProtKB-SubCell"/>
</dbReference>
<dbReference type="Pfam" id="PF05425">
    <property type="entry name" value="CopD"/>
    <property type="match status" value="1"/>
</dbReference>
<feature type="transmembrane region" description="Helical" evidence="6">
    <location>
        <begin position="86"/>
        <end position="105"/>
    </location>
</feature>
<evidence type="ECO:0000256" key="5">
    <source>
        <dbReference type="ARBA" id="ARBA00023136"/>
    </source>
</evidence>
<proteinExistence type="predicted"/>
<evidence type="ECO:0000313" key="9">
    <source>
        <dbReference type="Proteomes" id="UP000233343"/>
    </source>
</evidence>
<keyword evidence="2" id="KW-1003">Cell membrane</keyword>
<feature type="transmembrane region" description="Helical" evidence="6">
    <location>
        <begin position="312"/>
        <end position="337"/>
    </location>
</feature>
<feature type="transmembrane region" description="Helical" evidence="6">
    <location>
        <begin position="112"/>
        <end position="130"/>
    </location>
</feature>
<keyword evidence="4 6" id="KW-1133">Transmembrane helix</keyword>
<dbReference type="PANTHER" id="PTHR34820">
    <property type="entry name" value="INNER MEMBRANE PROTEIN YEBZ"/>
    <property type="match status" value="1"/>
</dbReference>
<gene>
    <name evidence="8" type="ORF">CWS20_23495</name>
</gene>
<feature type="transmembrane region" description="Helical" evidence="6">
    <location>
        <begin position="344"/>
        <end position="364"/>
    </location>
</feature>
<feature type="transmembrane region" description="Helical" evidence="6">
    <location>
        <begin position="150"/>
        <end position="167"/>
    </location>
</feature>
<reference evidence="8 9" key="1">
    <citation type="journal article" date="2010" name="Int. J. Syst. Evol. Microbiol.">
        <title>Bacillus horneckiae sp. nov., isolated from a spacecraft-assembly clean room.</title>
        <authorList>
            <person name="Vaishampayan P."/>
            <person name="Probst A."/>
            <person name="Krishnamurthi S."/>
            <person name="Ghosh S."/>
            <person name="Osman S."/>
            <person name="McDowall A."/>
            <person name="Ruckmani A."/>
            <person name="Mayilraj S."/>
            <person name="Venkateswaran K."/>
        </authorList>
    </citation>
    <scope>NUCLEOTIDE SEQUENCE [LARGE SCALE GENOMIC DNA]</scope>
    <source>
        <strain evidence="9">1PO1SC</strain>
    </source>
</reference>
<dbReference type="PANTHER" id="PTHR34820:SF4">
    <property type="entry name" value="INNER MEMBRANE PROTEIN YEBZ"/>
    <property type="match status" value="1"/>
</dbReference>
<feature type="transmembrane region" description="Helical" evidence="6">
    <location>
        <begin position="41"/>
        <end position="66"/>
    </location>
</feature>
<dbReference type="GO" id="GO:0006825">
    <property type="term" value="P:copper ion transport"/>
    <property type="evidence" value="ECO:0007669"/>
    <property type="project" value="InterPro"/>
</dbReference>
<feature type="transmembrane region" description="Helical" evidence="6">
    <location>
        <begin position="179"/>
        <end position="201"/>
    </location>
</feature>
<evidence type="ECO:0000256" key="2">
    <source>
        <dbReference type="ARBA" id="ARBA00022475"/>
    </source>
</evidence>
<evidence type="ECO:0000256" key="6">
    <source>
        <dbReference type="SAM" id="Phobius"/>
    </source>
</evidence>
<feature type="transmembrane region" description="Helical" evidence="6">
    <location>
        <begin position="221"/>
        <end position="241"/>
    </location>
</feature>
<feature type="domain" description="Copper resistance protein D" evidence="7">
    <location>
        <begin position="175"/>
        <end position="274"/>
    </location>
</feature>
<evidence type="ECO:0000256" key="3">
    <source>
        <dbReference type="ARBA" id="ARBA00022692"/>
    </source>
</evidence>
<organism evidence="8 9">
    <name type="scientific">Cytobacillus horneckiae</name>
    <dbReference type="NCBI Taxonomy" id="549687"/>
    <lineage>
        <taxon>Bacteria</taxon>
        <taxon>Bacillati</taxon>
        <taxon>Bacillota</taxon>
        <taxon>Bacilli</taxon>
        <taxon>Bacillales</taxon>
        <taxon>Bacillaceae</taxon>
        <taxon>Cytobacillus</taxon>
    </lineage>
</organism>
<evidence type="ECO:0000256" key="1">
    <source>
        <dbReference type="ARBA" id="ARBA00004651"/>
    </source>
</evidence>
<dbReference type="AlphaFoldDB" id="A0A2N0ZAK0"/>
<dbReference type="Proteomes" id="UP000233343">
    <property type="component" value="Unassembled WGS sequence"/>
</dbReference>